<dbReference type="OrthoDB" id="41532at2759"/>
<dbReference type="InterPro" id="IPR016181">
    <property type="entry name" value="Acyl_CoA_acyltransferase"/>
</dbReference>
<protein>
    <recommendedName>
        <fullName evidence="1">N-acetyltransferase domain-containing protein</fullName>
    </recommendedName>
</protein>
<dbReference type="InParanoid" id="A0A2K3CPA7"/>
<sequence length="159" mass="17443">MAYECEYNSDGEPIEQSAPVKLAFHVEYIANNAIKLLDELIALEKATFKKGDSWADGDLADHLKKRNIVLAVARLQADGKLCGYVLCTSTGVNIHVAKVAVREDCRRQGMARRMMEAVLQAAATVRRALSSTLYVAVENTPAVELYKSLGFAEDSYLGC</sequence>
<dbReference type="PANTHER" id="PTHR47542:SF2">
    <property type="entry name" value="ACYL-COA N-ACYLTRANSFERASES (NAT) SUPERFAMILY PROTEIN"/>
    <property type="match status" value="1"/>
</dbReference>
<dbReference type="CDD" id="cd04301">
    <property type="entry name" value="NAT_SF"/>
    <property type="match status" value="1"/>
</dbReference>
<dbReference type="Gramene" id="PNW70107">
    <property type="protein sequence ID" value="PNW70107"/>
    <property type="gene ID" value="CHLRE_17g705950v5"/>
</dbReference>
<dbReference type="InterPro" id="IPR000182">
    <property type="entry name" value="GNAT_dom"/>
</dbReference>
<evidence type="ECO:0000259" key="1">
    <source>
        <dbReference type="PROSITE" id="PS51186"/>
    </source>
</evidence>
<dbReference type="Gene3D" id="3.40.630.30">
    <property type="match status" value="1"/>
</dbReference>
<dbReference type="GeneID" id="5717210"/>
<dbReference type="ExpressionAtlas" id="A0A2K3CPA7">
    <property type="expression patterns" value="baseline"/>
</dbReference>
<evidence type="ECO:0000313" key="2">
    <source>
        <dbReference type="EMBL" id="PNW70107.1"/>
    </source>
</evidence>
<dbReference type="KEGG" id="cre:CHLRE_17g705950v5"/>
<evidence type="ECO:0000313" key="3">
    <source>
        <dbReference type="Proteomes" id="UP000006906"/>
    </source>
</evidence>
<organism evidence="2 3">
    <name type="scientific">Chlamydomonas reinhardtii</name>
    <name type="common">Chlamydomonas smithii</name>
    <dbReference type="NCBI Taxonomy" id="3055"/>
    <lineage>
        <taxon>Eukaryota</taxon>
        <taxon>Viridiplantae</taxon>
        <taxon>Chlorophyta</taxon>
        <taxon>core chlorophytes</taxon>
        <taxon>Chlorophyceae</taxon>
        <taxon>CS clade</taxon>
        <taxon>Chlamydomonadales</taxon>
        <taxon>Chlamydomonadaceae</taxon>
        <taxon>Chlamydomonas</taxon>
    </lineage>
</organism>
<accession>A0A2K3CPA7</accession>
<dbReference type="Pfam" id="PF00583">
    <property type="entry name" value="Acetyltransf_1"/>
    <property type="match status" value="1"/>
</dbReference>
<reference evidence="2 3" key="1">
    <citation type="journal article" date="2007" name="Science">
        <title>The Chlamydomonas genome reveals the evolution of key animal and plant functions.</title>
        <authorList>
            <person name="Merchant S.S."/>
            <person name="Prochnik S.E."/>
            <person name="Vallon O."/>
            <person name="Harris E.H."/>
            <person name="Karpowicz S.J."/>
            <person name="Witman G.B."/>
            <person name="Terry A."/>
            <person name="Salamov A."/>
            <person name="Fritz-Laylin L.K."/>
            <person name="Marechal-Drouard L."/>
            <person name="Marshall W.F."/>
            <person name="Qu L.H."/>
            <person name="Nelson D.R."/>
            <person name="Sanderfoot A.A."/>
            <person name="Spalding M.H."/>
            <person name="Kapitonov V.V."/>
            <person name="Ren Q."/>
            <person name="Ferris P."/>
            <person name="Lindquist E."/>
            <person name="Shapiro H."/>
            <person name="Lucas S.M."/>
            <person name="Grimwood J."/>
            <person name="Schmutz J."/>
            <person name="Cardol P."/>
            <person name="Cerutti H."/>
            <person name="Chanfreau G."/>
            <person name="Chen C.L."/>
            <person name="Cognat V."/>
            <person name="Croft M.T."/>
            <person name="Dent R."/>
            <person name="Dutcher S."/>
            <person name="Fernandez E."/>
            <person name="Fukuzawa H."/>
            <person name="Gonzalez-Ballester D."/>
            <person name="Gonzalez-Halphen D."/>
            <person name="Hallmann A."/>
            <person name="Hanikenne M."/>
            <person name="Hippler M."/>
            <person name="Inwood W."/>
            <person name="Jabbari K."/>
            <person name="Kalanon M."/>
            <person name="Kuras R."/>
            <person name="Lefebvre P.A."/>
            <person name="Lemaire S.D."/>
            <person name="Lobanov A.V."/>
            <person name="Lohr M."/>
            <person name="Manuell A."/>
            <person name="Meier I."/>
            <person name="Mets L."/>
            <person name="Mittag M."/>
            <person name="Mittelmeier T."/>
            <person name="Moroney J.V."/>
            <person name="Moseley J."/>
            <person name="Napoli C."/>
            <person name="Nedelcu A.M."/>
            <person name="Niyogi K."/>
            <person name="Novoselov S.V."/>
            <person name="Paulsen I.T."/>
            <person name="Pazour G."/>
            <person name="Purton S."/>
            <person name="Ral J.P."/>
            <person name="Riano-Pachon D.M."/>
            <person name="Riekhof W."/>
            <person name="Rymarquis L."/>
            <person name="Schroda M."/>
            <person name="Stern D."/>
            <person name="Umen J."/>
            <person name="Willows R."/>
            <person name="Wilson N."/>
            <person name="Zimmer S.L."/>
            <person name="Allmer J."/>
            <person name="Balk J."/>
            <person name="Bisova K."/>
            <person name="Chen C.J."/>
            <person name="Elias M."/>
            <person name="Gendler K."/>
            <person name="Hauser C."/>
            <person name="Lamb M.R."/>
            <person name="Ledford H."/>
            <person name="Long J.C."/>
            <person name="Minagawa J."/>
            <person name="Page M.D."/>
            <person name="Pan J."/>
            <person name="Pootakham W."/>
            <person name="Roje S."/>
            <person name="Rose A."/>
            <person name="Stahlberg E."/>
            <person name="Terauchi A.M."/>
            <person name="Yang P."/>
            <person name="Ball S."/>
            <person name="Bowler C."/>
            <person name="Dieckmann C.L."/>
            <person name="Gladyshev V.N."/>
            <person name="Green P."/>
            <person name="Jorgensen R."/>
            <person name="Mayfield S."/>
            <person name="Mueller-Roeber B."/>
            <person name="Rajamani S."/>
            <person name="Sayre R.T."/>
            <person name="Brokstein P."/>
            <person name="Dubchak I."/>
            <person name="Goodstein D."/>
            <person name="Hornick L."/>
            <person name="Huang Y.W."/>
            <person name="Jhaveri J."/>
            <person name="Luo Y."/>
            <person name="Martinez D."/>
            <person name="Ngau W.C."/>
            <person name="Otillar B."/>
            <person name="Poliakov A."/>
            <person name="Porter A."/>
            <person name="Szajkowski L."/>
            <person name="Werner G."/>
            <person name="Zhou K."/>
            <person name="Grigoriev I.V."/>
            <person name="Rokhsar D.S."/>
            <person name="Grossman A.R."/>
        </authorList>
    </citation>
    <scope>NUCLEOTIDE SEQUENCE [LARGE SCALE GENOMIC DNA]</scope>
    <source>
        <strain evidence="3">CC-503</strain>
    </source>
</reference>
<dbReference type="PANTHER" id="PTHR47542">
    <property type="entry name" value="ACYL-COA N-ACYLTRANSFERASES (NAT) SUPERFAMILY PROTEIN"/>
    <property type="match status" value="1"/>
</dbReference>
<dbReference type="EMBL" id="CM008978">
    <property type="protein sequence ID" value="PNW70107.1"/>
    <property type="molecule type" value="Genomic_DNA"/>
</dbReference>
<dbReference type="AlphaFoldDB" id="A0A2K3CPA7"/>
<dbReference type="RefSeq" id="XP_001691561.2">
    <property type="nucleotide sequence ID" value="XM_001691509.2"/>
</dbReference>
<dbReference type="Proteomes" id="UP000006906">
    <property type="component" value="Chromosome 17"/>
</dbReference>
<dbReference type="FunCoup" id="A0A2K3CPA7">
    <property type="interactions" value="5"/>
</dbReference>
<name>A0A2K3CPA7_CHLRE</name>
<dbReference type="GO" id="GO:0016747">
    <property type="term" value="F:acyltransferase activity, transferring groups other than amino-acyl groups"/>
    <property type="evidence" value="ECO:0007669"/>
    <property type="project" value="InterPro"/>
</dbReference>
<dbReference type="PROSITE" id="PS51186">
    <property type="entry name" value="GNAT"/>
    <property type="match status" value="1"/>
</dbReference>
<proteinExistence type="predicted"/>
<dbReference type="SUPFAM" id="SSF55729">
    <property type="entry name" value="Acyl-CoA N-acyltransferases (Nat)"/>
    <property type="match status" value="1"/>
</dbReference>
<keyword evidence="3" id="KW-1185">Reference proteome</keyword>
<feature type="domain" description="N-acetyltransferase" evidence="1">
    <location>
        <begin position="26"/>
        <end position="159"/>
    </location>
</feature>
<gene>
    <name evidence="2" type="ORF">CHLRE_17g705950v5</name>
</gene>
<dbReference type="STRING" id="3055.A0A2K3CPA7"/>